<sequence>MTLRLVTVQNVNKITILIDFALYVTFYSQHLNPFLRIIHFWFKIFTFKEQQTNTASNTLAAQSEKSVVKRILTPTGVEE</sequence>
<organism evidence="1 2">
    <name type="scientific">Dickeya poaceiphila</name>
    <dbReference type="NCBI Taxonomy" id="568768"/>
    <lineage>
        <taxon>Bacteria</taxon>
        <taxon>Pseudomonadati</taxon>
        <taxon>Pseudomonadota</taxon>
        <taxon>Gammaproteobacteria</taxon>
        <taxon>Enterobacterales</taxon>
        <taxon>Pectobacteriaceae</taxon>
        <taxon>Dickeya</taxon>
    </lineage>
</organism>
<dbReference type="EMBL" id="CP042220">
    <property type="protein sequence ID" value="QDX30333.1"/>
    <property type="molecule type" value="Genomic_DNA"/>
</dbReference>
<accession>A0A5B8I7I6</accession>
<dbReference type="KEGG" id="dic:Dpoa569_0002216"/>
<dbReference type="AlphaFoldDB" id="A0A5B8I7I6"/>
<gene>
    <name evidence="1" type="ORF">Dpoa569_0002216</name>
</gene>
<keyword evidence="2" id="KW-1185">Reference proteome</keyword>
<reference evidence="1 2" key="1">
    <citation type="journal article" date="2019" name="Environ. Microbiol.">
        <title>The phytopathogenic nature of Dickeya aquatica 174/2 and the dynamic early evolution of Dickeya pathogenicity.</title>
        <authorList>
            <person name="Duprey A."/>
            <person name="Taib N."/>
            <person name="Leonard S."/>
            <person name="Garin T."/>
            <person name="Flandrois J.P."/>
            <person name="Nasser W."/>
            <person name="Brochier-Armanet C."/>
            <person name="Reverchon S."/>
        </authorList>
    </citation>
    <scope>NUCLEOTIDE SEQUENCE [LARGE SCALE GENOMIC DNA]</scope>
    <source>
        <strain evidence="1 2">NCPPB 569</strain>
    </source>
</reference>
<evidence type="ECO:0000313" key="1">
    <source>
        <dbReference type="EMBL" id="QDX30333.1"/>
    </source>
</evidence>
<dbReference type="Proteomes" id="UP000320591">
    <property type="component" value="Chromosome"/>
</dbReference>
<protein>
    <submittedName>
        <fullName evidence="1">Uncharacterized protein</fullName>
    </submittedName>
</protein>
<proteinExistence type="predicted"/>
<name>A0A5B8I7I6_9GAMM</name>
<evidence type="ECO:0000313" key="2">
    <source>
        <dbReference type="Proteomes" id="UP000320591"/>
    </source>
</evidence>